<dbReference type="Proteomes" id="UP000019149">
    <property type="component" value="Unassembled WGS sequence"/>
</dbReference>
<dbReference type="OrthoDB" id="10354003at2759"/>
<dbReference type="STRING" id="6210.W6UR60"/>
<dbReference type="GeneID" id="36337051"/>
<comment type="caution">
    <text evidence="2">The sequence shown here is derived from an EMBL/GenBank/DDBJ whole genome shotgun (WGS) entry which is preliminary data.</text>
</comment>
<accession>W6UR60</accession>
<dbReference type="AlphaFoldDB" id="W6UR60"/>
<name>W6UR60_ECHGR</name>
<dbReference type="RefSeq" id="XP_024354909.1">
    <property type="nucleotide sequence ID" value="XM_024490585.1"/>
</dbReference>
<reference evidence="2 3" key="1">
    <citation type="journal article" date="2013" name="Nat. Genet.">
        <title>The genome of the hydatid tapeworm Echinococcus granulosus.</title>
        <authorList>
            <person name="Zheng H."/>
            <person name="Zhang W."/>
            <person name="Zhang L."/>
            <person name="Zhang Z."/>
            <person name="Li J."/>
            <person name="Lu G."/>
            <person name="Zhu Y."/>
            <person name="Wang Y."/>
            <person name="Huang Y."/>
            <person name="Liu J."/>
            <person name="Kang H."/>
            <person name="Chen J."/>
            <person name="Wang L."/>
            <person name="Chen A."/>
            <person name="Yu S."/>
            <person name="Gao Z."/>
            <person name="Jin L."/>
            <person name="Gu W."/>
            <person name="Wang Z."/>
            <person name="Zhao L."/>
            <person name="Shi B."/>
            <person name="Wen H."/>
            <person name="Lin R."/>
            <person name="Jones M.K."/>
            <person name="Brejova B."/>
            <person name="Vinar T."/>
            <person name="Zhao G."/>
            <person name="McManus D.P."/>
            <person name="Chen Z."/>
            <person name="Zhou Y."/>
            <person name="Wang S."/>
        </authorList>
    </citation>
    <scope>NUCLEOTIDE SEQUENCE [LARGE SCALE GENOMIC DNA]</scope>
</reference>
<evidence type="ECO:0000313" key="3">
    <source>
        <dbReference type="Proteomes" id="UP000019149"/>
    </source>
</evidence>
<keyword evidence="3" id="KW-1185">Reference proteome</keyword>
<dbReference type="CTD" id="36337051"/>
<sequence>MHGALQMLHREDDIYGGFPSAVLLAPSTLTNGRKLPIIATSSEGTPIGYIITPNPTNADSKFVANETTVQKQQIGSDDASSSSTGHVKSTCNGLLYRLPDGGYAKVEKNYMTINPKLYQQSIYRKLHVHEEWNGPITQANNAQEDNHGIKKKVVVAHESSPVLEGGTGHEETDVDTPQ</sequence>
<dbReference type="KEGG" id="egl:EGR_01336"/>
<evidence type="ECO:0000256" key="1">
    <source>
        <dbReference type="SAM" id="MobiDB-lite"/>
    </source>
</evidence>
<proteinExistence type="predicted"/>
<gene>
    <name evidence="2" type="ORF">EGR_01336</name>
</gene>
<evidence type="ECO:0000313" key="2">
    <source>
        <dbReference type="EMBL" id="EUB63713.1"/>
    </source>
</evidence>
<feature type="region of interest" description="Disordered" evidence="1">
    <location>
        <begin position="159"/>
        <end position="178"/>
    </location>
</feature>
<organism evidence="2 3">
    <name type="scientific">Echinococcus granulosus</name>
    <name type="common">Hydatid tapeworm</name>
    <dbReference type="NCBI Taxonomy" id="6210"/>
    <lineage>
        <taxon>Eukaryota</taxon>
        <taxon>Metazoa</taxon>
        <taxon>Spiralia</taxon>
        <taxon>Lophotrochozoa</taxon>
        <taxon>Platyhelminthes</taxon>
        <taxon>Cestoda</taxon>
        <taxon>Eucestoda</taxon>
        <taxon>Cyclophyllidea</taxon>
        <taxon>Taeniidae</taxon>
        <taxon>Echinococcus</taxon>
        <taxon>Echinococcus granulosus group</taxon>
    </lineage>
</organism>
<dbReference type="EMBL" id="APAU02000005">
    <property type="protein sequence ID" value="EUB63713.1"/>
    <property type="molecule type" value="Genomic_DNA"/>
</dbReference>
<protein>
    <submittedName>
        <fullName evidence="2">Uncharacterized protein</fullName>
    </submittedName>
</protein>